<keyword evidence="3" id="KW-0804">Transcription</keyword>
<dbReference type="SUPFAM" id="SSF46785">
    <property type="entry name" value="Winged helix' DNA-binding domain"/>
    <property type="match status" value="1"/>
</dbReference>
<gene>
    <name evidence="6" type="ORF">IW245_007669</name>
</gene>
<protein>
    <submittedName>
        <fullName evidence="6">DNA-binding GntR family transcriptional regulator</fullName>
    </submittedName>
</protein>
<evidence type="ECO:0000259" key="5">
    <source>
        <dbReference type="PROSITE" id="PS50949"/>
    </source>
</evidence>
<dbReference type="SMART" id="SM00345">
    <property type="entry name" value="HTH_GNTR"/>
    <property type="match status" value="1"/>
</dbReference>
<dbReference type="PRINTS" id="PR00035">
    <property type="entry name" value="HTHGNTR"/>
</dbReference>
<dbReference type="Gene3D" id="1.10.10.10">
    <property type="entry name" value="Winged helix-like DNA-binding domain superfamily/Winged helix DNA-binding domain"/>
    <property type="match status" value="1"/>
</dbReference>
<keyword evidence="2 6" id="KW-0238">DNA-binding</keyword>
<comment type="caution">
    <text evidence="6">The sequence shown here is derived from an EMBL/GenBank/DDBJ whole genome shotgun (WGS) entry which is preliminary data.</text>
</comment>
<evidence type="ECO:0000256" key="4">
    <source>
        <dbReference type="SAM" id="MobiDB-lite"/>
    </source>
</evidence>
<dbReference type="Pfam" id="PF07729">
    <property type="entry name" value="FCD"/>
    <property type="match status" value="1"/>
</dbReference>
<dbReference type="GO" id="GO:0003677">
    <property type="term" value="F:DNA binding"/>
    <property type="evidence" value="ECO:0007669"/>
    <property type="project" value="UniProtKB-KW"/>
</dbReference>
<dbReference type="AlphaFoldDB" id="A0A8J7GP89"/>
<evidence type="ECO:0000256" key="3">
    <source>
        <dbReference type="ARBA" id="ARBA00023163"/>
    </source>
</evidence>
<dbReference type="PANTHER" id="PTHR43537:SF5">
    <property type="entry name" value="UXU OPERON TRANSCRIPTIONAL REGULATOR"/>
    <property type="match status" value="1"/>
</dbReference>
<dbReference type="RefSeq" id="WP_197007882.1">
    <property type="nucleotide sequence ID" value="NZ_BONS01000013.1"/>
</dbReference>
<dbReference type="Gene3D" id="1.20.120.530">
    <property type="entry name" value="GntR ligand-binding domain-like"/>
    <property type="match status" value="1"/>
</dbReference>
<dbReference type="Pfam" id="PF00392">
    <property type="entry name" value="GntR"/>
    <property type="match status" value="1"/>
</dbReference>
<name>A0A8J7GP89_9ACTN</name>
<dbReference type="PROSITE" id="PS50949">
    <property type="entry name" value="HTH_GNTR"/>
    <property type="match status" value="1"/>
</dbReference>
<dbReference type="InterPro" id="IPR036390">
    <property type="entry name" value="WH_DNA-bd_sf"/>
</dbReference>
<evidence type="ECO:0000256" key="1">
    <source>
        <dbReference type="ARBA" id="ARBA00023015"/>
    </source>
</evidence>
<dbReference type="EMBL" id="JADOUF010000001">
    <property type="protein sequence ID" value="MBG6141475.1"/>
    <property type="molecule type" value="Genomic_DNA"/>
</dbReference>
<keyword evidence="1" id="KW-0805">Transcription regulation</keyword>
<accession>A0A8J7GP89</accession>
<organism evidence="6 7">
    <name type="scientific">Longispora fulva</name>
    <dbReference type="NCBI Taxonomy" id="619741"/>
    <lineage>
        <taxon>Bacteria</taxon>
        <taxon>Bacillati</taxon>
        <taxon>Actinomycetota</taxon>
        <taxon>Actinomycetes</taxon>
        <taxon>Micromonosporales</taxon>
        <taxon>Micromonosporaceae</taxon>
        <taxon>Longispora</taxon>
    </lineage>
</organism>
<dbReference type="SUPFAM" id="SSF48008">
    <property type="entry name" value="GntR ligand-binding domain-like"/>
    <property type="match status" value="1"/>
</dbReference>
<proteinExistence type="predicted"/>
<dbReference type="InterPro" id="IPR008920">
    <property type="entry name" value="TF_FadR/GntR_C"/>
</dbReference>
<sequence>MAIERRPLRDQIKAEVLARSRRGDFPAGHNINEARLAAELGVSRTPLREALIALEIEGLIESSPGKGFRFAPVTPREYEELSPVVAALEALALESSGAAYLERTAPRLLELAEEFAASEATQAEVEQRDDEWHELLLGGCPNERLMDLITTVKASLRRYVHLKLGDETQVSRSADEHRLIAQRLIAGDLSGAVLALKANWTSGTDQVLTRIDSAWPNAGGGRGGLEIIVEGGRHAEPAAGQSRDGVRSLREEHRTGGPGGARSGGA</sequence>
<evidence type="ECO:0000256" key="2">
    <source>
        <dbReference type="ARBA" id="ARBA00023125"/>
    </source>
</evidence>
<feature type="domain" description="HTH gntR-type" evidence="5">
    <location>
        <begin position="6"/>
        <end position="73"/>
    </location>
</feature>
<dbReference type="InterPro" id="IPR011711">
    <property type="entry name" value="GntR_C"/>
</dbReference>
<dbReference type="InterPro" id="IPR036388">
    <property type="entry name" value="WH-like_DNA-bd_sf"/>
</dbReference>
<feature type="compositionally biased region" description="Basic and acidic residues" evidence="4">
    <location>
        <begin position="244"/>
        <end position="255"/>
    </location>
</feature>
<reference evidence="6" key="1">
    <citation type="submission" date="2020-11" db="EMBL/GenBank/DDBJ databases">
        <title>Sequencing the genomes of 1000 actinobacteria strains.</title>
        <authorList>
            <person name="Klenk H.-P."/>
        </authorList>
    </citation>
    <scope>NUCLEOTIDE SEQUENCE</scope>
    <source>
        <strain evidence="6">DSM 45356</strain>
    </source>
</reference>
<dbReference type="GO" id="GO:0003700">
    <property type="term" value="F:DNA-binding transcription factor activity"/>
    <property type="evidence" value="ECO:0007669"/>
    <property type="project" value="InterPro"/>
</dbReference>
<feature type="compositionally biased region" description="Gly residues" evidence="4">
    <location>
        <begin position="256"/>
        <end position="266"/>
    </location>
</feature>
<dbReference type="Proteomes" id="UP000622552">
    <property type="component" value="Unassembled WGS sequence"/>
</dbReference>
<keyword evidence="7" id="KW-1185">Reference proteome</keyword>
<evidence type="ECO:0000313" key="7">
    <source>
        <dbReference type="Proteomes" id="UP000622552"/>
    </source>
</evidence>
<dbReference type="PANTHER" id="PTHR43537">
    <property type="entry name" value="TRANSCRIPTIONAL REGULATOR, GNTR FAMILY"/>
    <property type="match status" value="1"/>
</dbReference>
<feature type="region of interest" description="Disordered" evidence="4">
    <location>
        <begin position="234"/>
        <end position="266"/>
    </location>
</feature>
<evidence type="ECO:0000313" key="6">
    <source>
        <dbReference type="EMBL" id="MBG6141475.1"/>
    </source>
</evidence>
<dbReference type="CDD" id="cd07377">
    <property type="entry name" value="WHTH_GntR"/>
    <property type="match status" value="1"/>
</dbReference>
<dbReference type="InterPro" id="IPR000524">
    <property type="entry name" value="Tscrpt_reg_HTH_GntR"/>
</dbReference>